<accession>A0A2U1ZRX2</accession>
<evidence type="ECO:0000259" key="1">
    <source>
        <dbReference type="Pfam" id="PF26351"/>
    </source>
</evidence>
<dbReference type="InterPro" id="IPR058404">
    <property type="entry name" value="DUF8091"/>
</dbReference>
<gene>
    <name evidence="2" type="ORF">C8046_02240</name>
</gene>
<dbReference type="OrthoDB" id="9778820at2"/>
<comment type="caution">
    <text evidence="2">The sequence shown here is derived from an EMBL/GenBank/DDBJ whole genome shotgun (WGS) entry which is preliminary data.</text>
</comment>
<reference evidence="2 3" key="1">
    <citation type="submission" date="2018-03" db="EMBL/GenBank/DDBJ databases">
        <title>Genome assembly of novel Miniimonas species PCH200.</title>
        <authorList>
            <person name="Thakur V."/>
            <person name="Kumar V."/>
            <person name="Singh D."/>
        </authorList>
    </citation>
    <scope>NUCLEOTIDE SEQUENCE [LARGE SCALE GENOMIC DNA]</scope>
    <source>
        <strain evidence="2 3">PCH200</strain>
    </source>
</reference>
<dbReference type="AlphaFoldDB" id="A0A2U1ZRX2"/>
<evidence type="ECO:0000313" key="3">
    <source>
        <dbReference type="Proteomes" id="UP000245166"/>
    </source>
</evidence>
<dbReference type="RefSeq" id="WP_109228083.1">
    <property type="nucleotide sequence ID" value="NZ_PYHR01000002.1"/>
</dbReference>
<evidence type="ECO:0000313" key="2">
    <source>
        <dbReference type="EMBL" id="PWD49700.1"/>
    </source>
</evidence>
<name>A0A2U1ZRX2_9MICO</name>
<organism evidence="2 3">
    <name type="scientific">Serinibacter arcticus</name>
    <dbReference type="NCBI Taxonomy" id="1655435"/>
    <lineage>
        <taxon>Bacteria</taxon>
        <taxon>Bacillati</taxon>
        <taxon>Actinomycetota</taxon>
        <taxon>Actinomycetes</taxon>
        <taxon>Micrococcales</taxon>
        <taxon>Beutenbergiaceae</taxon>
        <taxon>Serinibacter</taxon>
    </lineage>
</organism>
<sequence length="230" mass="25332">MSIGELREGPLHAALKRELAAPDDAFEVRVGRWVIDLVRADGELVEVQTGSFAPLGDKLDGLLDTRRMRVVFPVPARRRVVRIDAGGAVLSERRSPRAGRPVDVFDRLVAFPTLIGHPNLVLEVVLCAEDHVRGAEPARSTSGRRRRDPGVRHLTAILERHEVRRPADLLTLLPGALPAGEFTTAELARALRLPLVLAQRVVFCLRHAGLLDGAGLRARAPLHRRAHDEH</sequence>
<dbReference type="EMBL" id="PYHR01000002">
    <property type="protein sequence ID" value="PWD49700.1"/>
    <property type="molecule type" value="Genomic_DNA"/>
</dbReference>
<proteinExistence type="predicted"/>
<feature type="domain" description="DUF8091" evidence="1">
    <location>
        <begin position="11"/>
        <end position="163"/>
    </location>
</feature>
<keyword evidence="3" id="KW-1185">Reference proteome</keyword>
<protein>
    <recommendedName>
        <fullName evidence="1">DUF8091 domain-containing protein</fullName>
    </recommendedName>
</protein>
<dbReference type="Proteomes" id="UP000245166">
    <property type="component" value="Unassembled WGS sequence"/>
</dbReference>
<dbReference type="Pfam" id="PF26351">
    <property type="entry name" value="DUF8091"/>
    <property type="match status" value="1"/>
</dbReference>